<name>A0ABT1MUF9_9RHOB</name>
<comment type="caution">
    <text evidence="5">The sequence shown here is derived from an EMBL/GenBank/DDBJ whole genome shotgun (WGS) entry which is preliminary data.</text>
</comment>
<dbReference type="Gene3D" id="1.10.10.10">
    <property type="entry name" value="Winged helix-like DNA-binding domain superfamily/Winged helix DNA-binding domain"/>
    <property type="match status" value="1"/>
</dbReference>
<dbReference type="SMART" id="SM00345">
    <property type="entry name" value="HTH_GNTR"/>
    <property type="match status" value="1"/>
</dbReference>
<dbReference type="RefSeq" id="WP_255330120.1">
    <property type="nucleotide sequence ID" value="NZ_JAKZEU010000004.1"/>
</dbReference>
<dbReference type="PANTHER" id="PTHR43537:SF5">
    <property type="entry name" value="UXU OPERON TRANSCRIPTIONAL REGULATOR"/>
    <property type="match status" value="1"/>
</dbReference>
<evidence type="ECO:0000256" key="1">
    <source>
        <dbReference type="ARBA" id="ARBA00023015"/>
    </source>
</evidence>
<feature type="domain" description="HTH gntR-type" evidence="4">
    <location>
        <begin position="3"/>
        <end position="71"/>
    </location>
</feature>
<proteinExistence type="predicted"/>
<gene>
    <name evidence="5" type="ORF">MLD63_11795</name>
</gene>
<evidence type="ECO:0000256" key="2">
    <source>
        <dbReference type="ARBA" id="ARBA00023125"/>
    </source>
</evidence>
<dbReference type="Proteomes" id="UP001203945">
    <property type="component" value="Unassembled WGS sequence"/>
</dbReference>
<evidence type="ECO:0000256" key="3">
    <source>
        <dbReference type="ARBA" id="ARBA00023163"/>
    </source>
</evidence>
<dbReference type="PANTHER" id="PTHR43537">
    <property type="entry name" value="TRANSCRIPTIONAL REGULATOR, GNTR FAMILY"/>
    <property type="match status" value="1"/>
</dbReference>
<sequence length="220" mass="24648">MATENRARATQVLEGLIGSGEFGPGARLPPERELSARLQVNRATLRKLLTRLEFEGRITRHVGRGTFVADKPDRTPDLSATSSPIELMDARLLLEPVIAREAAVRARSAELDAMEDLLVRFEAAEDYGEFEHLDILFHEAVARATQSSILQGVDAMLRNLRCTPEWDRLKRASFSADTRALYRREHRAILNALSERDAAAAGQAMERHVASIHRRLIRMG</sequence>
<dbReference type="SUPFAM" id="SSF46785">
    <property type="entry name" value="Winged helix' DNA-binding domain"/>
    <property type="match status" value="1"/>
</dbReference>
<evidence type="ECO:0000313" key="5">
    <source>
        <dbReference type="EMBL" id="MCQ0971106.1"/>
    </source>
</evidence>
<protein>
    <submittedName>
        <fullName evidence="5">FCD domain-containing protein</fullName>
    </submittedName>
</protein>
<keyword evidence="1" id="KW-0805">Transcription regulation</keyword>
<accession>A0ABT1MUF9</accession>
<reference evidence="5 6" key="1">
    <citation type="submission" date="2022-03" db="EMBL/GenBank/DDBJ databases">
        <authorList>
            <person name="He Y."/>
        </authorList>
    </citation>
    <scope>NUCLEOTIDE SEQUENCE [LARGE SCALE GENOMIC DNA]</scope>
    <source>
        <strain evidence="5 6">TK19116</strain>
    </source>
</reference>
<dbReference type="InterPro" id="IPR036390">
    <property type="entry name" value="WH_DNA-bd_sf"/>
</dbReference>
<keyword evidence="2" id="KW-0238">DNA-binding</keyword>
<dbReference type="SUPFAM" id="SSF48008">
    <property type="entry name" value="GntR ligand-binding domain-like"/>
    <property type="match status" value="1"/>
</dbReference>
<dbReference type="PROSITE" id="PS50949">
    <property type="entry name" value="HTH_GNTR"/>
    <property type="match status" value="1"/>
</dbReference>
<dbReference type="InterPro" id="IPR011711">
    <property type="entry name" value="GntR_C"/>
</dbReference>
<dbReference type="Gene3D" id="1.20.120.530">
    <property type="entry name" value="GntR ligand-binding domain-like"/>
    <property type="match status" value="1"/>
</dbReference>
<dbReference type="Pfam" id="PF00392">
    <property type="entry name" value="GntR"/>
    <property type="match status" value="1"/>
</dbReference>
<keyword evidence="6" id="KW-1185">Reference proteome</keyword>
<dbReference type="Pfam" id="PF07729">
    <property type="entry name" value="FCD"/>
    <property type="match status" value="1"/>
</dbReference>
<organism evidence="5 6">
    <name type="scientific">Paracoccus albicereus</name>
    <dbReference type="NCBI Taxonomy" id="2922394"/>
    <lineage>
        <taxon>Bacteria</taxon>
        <taxon>Pseudomonadati</taxon>
        <taxon>Pseudomonadota</taxon>
        <taxon>Alphaproteobacteria</taxon>
        <taxon>Rhodobacterales</taxon>
        <taxon>Paracoccaceae</taxon>
        <taxon>Paracoccus</taxon>
    </lineage>
</organism>
<dbReference type="InterPro" id="IPR000524">
    <property type="entry name" value="Tscrpt_reg_HTH_GntR"/>
</dbReference>
<dbReference type="InterPro" id="IPR008920">
    <property type="entry name" value="TF_FadR/GntR_C"/>
</dbReference>
<dbReference type="PRINTS" id="PR00035">
    <property type="entry name" value="HTHGNTR"/>
</dbReference>
<dbReference type="InterPro" id="IPR036388">
    <property type="entry name" value="WH-like_DNA-bd_sf"/>
</dbReference>
<keyword evidence="3" id="KW-0804">Transcription</keyword>
<dbReference type="CDD" id="cd07377">
    <property type="entry name" value="WHTH_GntR"/>
    <property type="match status" value="1"/>
</dbReference>
<dbReference type="SMART" id="SM00895">
    <property type="entry name" value="FCD"/>
    <property type="match status" value="1"/>
</dbReference>
<evidence type="ECO:0000313" key="6">
    <source>
        <dbReference type="Proteomes" id="UP001203945"/>
    </source>
</evidence>
<evidence type="ECO:0000259" key="4">
    <source>
        <dbReference type="PROSITE" id="PS50949"/>
    </source>
</evidence>
<dbReference type="EMBL" id="JAKZEU010000004">
    <property type="protein sequence ID" value="MCQ0971106.1"/>
    <property type="molecule type" value="Genomic_DNA"/>
</dbReference>